<name>A0A2P5D861_PARAD</name>
<comment type="caution">
    <text evidence="1">The sequence shown here is derived from an EMBL/GenBank/DDBJ whole genome shotgun (WGS) entry which is preliminary data.</text>
</comment>
<reference evidence="2" key="1">
    <citation type="submission" date="2016-06" db="EMBL/GenBank/DDBJ databases">
        <title>Parallel loss of symbiosis genes in relatives of nitrogen-fixing non-legume Parasponia.</title>
        <authorList>
            <person name="Van Velzen R."/>
            <person name="Holmer R."/>
            <person name="Bu F."/>
            <person name="Rutten L."/>
            <person name="Van Zeijl A."/>
            <person name="Liu W."/>
            <person name="Santuari L."/>
            <person name="Cao Q."/>
            <person name="Sharma T."/>
            <person name="Shen D."/>
            <person name="Roswanjaya Y."/>
            <person name="Wardhani T."/>
            <person name="Kalhor M.S."/>
            <person name="Jansen J."/>
            <person name="Van den Hoogen J."/>
            <person name="Gungor B."/>
            <person name="Hartog M."/>
            <person name="Hontelez J."/>
            <person name="Verver J."/>
            <person name="Yang W.-C."/>
            <person name="Schijlen E."/>
            <person name="Repin R."/>
            <person name="Schilthuizen M."/>
            <person name="Schranz E."/>
            <person name="Heidstra R."/>
            <person name="Miyata K."/>
            <person name="Fedorova E."/>
            <person name="Kohlen W."/>
            <person name="Bisseling T."/>
            <person name="Smit S."/>
            <person name="Geurts R."/>
        </authorList>
    </citation>
    <scope>NUCLEOTIDE SEQUENCE [LARGE SCALE GENOMIC DNA]</scope>
    <source>
        <strain evidence="2">cv. WU1-14</strain>
    </source>
</reference>
<evidence type="ECO:0000313" key="2">
    <source>
        <dbReference type="Proteomes" id="UP000237105"/>
    </source>
</evidence>
<accession>A0A2P5D861</accession>
<keyword evidence="2" id="KW-1185">Reference proteome</keyword>
<dbReference type="Proteomes" id="UP000237105">
    <property type="component" value="Unassembled WGS sequence"/>
</dbReference>
<proteinExistence type="predicted"/>
<gene>
    <name evidence="1" type="ORF">PanWU01x14_089060</name>
</gene>
<protein>
    <submittedName>
        <fullName evidence="1">Uncharacterized protein</fullName>
    </submittedName>
</protein>
<dbReference type="EMBL" id="JXTB01000056">
    <property type="protein sequence ID" value="PON69465.1"/>
    <property type="molecule type" value="Genomic_DNA"/>
</dbReference>
<sequence>LLDGSNALRCIKIRGEDNEDGCRYRYGCNAFDEMWERKFQIFEDLSERI</sequence>
<organism evidence="1 2">
    <name type="scientific">Parasponia andersonii</name>
    <name type="common">Sponia andersonii</name>
    <dbReference type="NCBI Taxonomy" id="3476"/>
    <lineage>
        <taxon>Eukaryota</taxon>
        <taxon>Viridiplantae</taxon>
        <taxon>Streptophyta</taxon>
        <taxon>Embryophyta</taxon>
        <taxon>Tracheophyta</taxon>
        <taxon>Spermatophyta</taxon>
        <taxon>Magnoliopsida</taxon>
        <taxon>eudicotyledons</taxon>
        <taxon>Gunneridae</taxon>
        <taxon>Pentapetalae</taxon>
        <taxon>rosids</taxon>
        <taxon>fabids</taxon>
        <taxon>Rosales</taxon>
        <taxon>Cannabaceae</taxon>
        <taxon>Parasponia</taxon>
    </lineage>
</organism>
<evidence type="ECO:0000313" key="1">
    <source>
        <dbReference type="EMBL" id="PON69465.1"/>
    </source>
</evidence>
<feature type="non-terminal residue" evidence="1">
    <location>
        <position position="1"/>
    </location>
</feature>
<dbReference type="AlphaFoldDB" id="A0A2P5D861"/>